<dbReference type="EMBL" id="CP034248">
    <property type="protein sequence ID" value="AZK45529.1"/>
    <property type="molecule type" value="Genomic_DNA"/>
</dbReference>
<name>A0A3S8RRN9_9BACL</name>
<keyword evidence="7" id="KW-1133">Transmembrane helix</keyword>
<keyword evidence="2" id="KW-1003">Cell membrane</keyword>
<dbReference type="AlphaFoldDB" id="A0A3S8RRN9"/>
<dbReference type="InterPro" id="IPR004089">
    <property type="entry name" value="MCPsignal_dom"/>
</dbReference>
<dbReference type="PRINTS" id="PR00260">
    <property type="entry name" value="CHEMTRNSDUCR"/>
</dbReference>
<dbReference type="CDD" id="cd06225">
    <property type="entry name" value="HAMP"/>
    <property type="match status" value="1"/>
</dbReference>
<evidence type="ECO:0000313" key="10">
    <source>
        <dbReference type="EMBL" id="AZK45529.1"/>
    </source>
</evidence>
<evidence type="ECO:0000256" key="4">
    <source>
        <dbReference type="ARBA" id="ARBA00023224"/>
    </source>
</evidence>
<evidence type="ECO:0000256" key="1">
    <source>
        <dbReference type="ARBA" id="ARBA00004236"/>
    </source>
</evidence>
<evidence type="ECO:0000256" key="3">
    <source>
        <dbReference type="ARBA" id="ARBA00023136"/>
    </source>
</evidence>
<evidence type="ECO:0000256" key="2">
    <source>
        <dbReference type="ARBA" id="ARBA00022475"/>
    </source>
</evidence>
<organism evidence="10 11">
    <name type="scientific">Paenibacillus lentus</name>
    <dbReference type="NCBI Taxonomy" id="1338368"/>
    <lineage>
        <taxon>Bacteria</taxon>
        <taxon>Bacillati</taxon>
        <taxon>Bacillota</taxon>
        <taxon>Bacilli</taxon>
        <taxon>Bacillales</taxon>
        <taxon>Paenibacillaceae</taxon>
        <taxon>Paenibacillus</taxon>
    </lineage>
</organism>
<dbReference type="CDD" id="cd11386">
    <property type="entry name" value="MCP_signal"/>
    <property type="match status" value="1"/>
</dbReference>
<dbReference type="Gene3D" id="6.10.340.10">
    <property type="match status" value="1"/>
</dbReference>
<keyword evidence="3 7" id="KW-0472">Membrane</keyword>
<dbReference type="Pfam" id="PF00672">
    <property type="entry name" value="HAMP"/>
    <property type="match status" value="1"/>
</dbReference>
<comment type="subcellular location">
    <subcellularLocation>
        <location evidence="1">Cell membrane</location>
    </subcellularLocation>
</comment>
<dbReference type="KEGG" id="plen:EIM92_04400"/>
<dbReference type="InterPro" id="IPR004090">
    <property type="entry name" value="Chemotax_Me-accpt_rcpt"/>
</dbReference>
<dbReference type="PROSITE" id="PS50111">
    <property type="entry name" value="CHEMOTAXIS_TRANSDUC_2"/>
    <property type="match status" value="1"/>
</dbReference>
<evidence type="ECO:0000259" key="8">
    <source>
        <dbReference type="PROSITE" id="PS50111"/>
    </source>
</evidence>
<sequence length="587" mass="64023">MKLPYFLKKITQTSIVTKNMLLTSISIILTGVILIASSFYIQGGVLTNQLKSDSQKIMEAWSKKVSIEETAEAISNLDRNSSIQQKLTQLFDELSATHPNVAQGYIFGSELVEGNKTLMIAFPTVILDMFAEEGLQLGDLLEQPAFHVQGVQEMLQTREITYTKPYKDDYGTWLTVLYPFQDGQGNVIAYMGMDIDASLILQGQQDLLKYASLALALTLLVILTLQYVMTKRTFAPVKDLMAALDKLSQGDFSVQLKTSQDELGQVNEKYNSTVANINRLVTTIQSVSIQSAEQSKVLFSTVEDNHASSLAITNNIEEISEKVSQQSKSISESATSLEEIASGANTIAGNTSAVAEAALQMKDQSERGGDNVEKVMKQMNSIHTSVRNSVDSIEQLQRRSGEIEEIVQVMTQIAAQTQLLSLNASIEAARAGEEGRGFAVVANQVKKLAEESGESAEQIAELVRHIQQETLLAVHAINEGEQNVEVGIGIVEQTGELFDSILSATDSVTSQIQEVSAATEELVAETEQITAAIKQLAELAESNAAVSAEIKFEAMEQRNTSNKIVDAAEQLNQISDKLEELVVGLKV</sequence>
<feature type="domain" description="Methyl-accepting transducer" evidence="8">
    <location>
        <begin position="301"/>
        <end position="537"/>
    </location>
</feature>
<evidence type="ECO:0000256" key="5">
    <source>
        <dbReference type="ARBA" id="ARBA00029447"/>
    </source>
</evidence>
<dbReference type="GO" id="GO:0007165">
    <property type="term" value="P:signal transduction"/>
    <property type="evidence" value="ECO:0007669"/>
    <property type="project" value="UniProtKB-KW"/>
</dbReference>
<keyword evidence="11" id="KW-1185">Reference proteome</keyword>
<dbReference type="SMART" id="SM00304">
    <property type="entry name" value="HAMP"/>
    <property type="match status" value="1"/>
</dbReference>
<evidence type="ECO:0000259" key="9">
    <source>
        <dbReference type="PROSITE" id="PS50885"/>
    </source>
</evidence>
<feature type="domain" description="HAMP" evidence="9">
    <location>
        <begin position="231"/>
        <end position="282"/>
    </location>
</feature>
<dbReference type="InterPro" id="IPR003660">
    <property type="entry name" value="HAMP_dom"/>
</dbReference>
<keyword evidence="7" id="KW-0812">Transmembrane</keyword>
<evidence type="ECO:0000256" key="6">
    <source>
        <dbReference type="PROSITE-ProRule" id="PRU00284"/>
    </source>
</evidence>
<dbReference type="Gene3D" id="1.10.287.950">
    <property type="entry name" value="Methyl-accepting chemotaxis protein"/>
    <property type="match status" value="1"/>
</dbReference>
<evidence type="ECO:0000313" key="11">
    <source>
        <dbReference type="Proteomes" id="UP000273145"/>
    </source>
</evidence>
<dbReference type="GO" id="GO:0004888">
    <property type="term" value="F:transmembrane signaling receptor activity"/>
    <property type="evidence" value="ECO:0007669"/>
    <property type="project" value="InterPro"/>
</dbReference>
<accession>A0A3S8RRN9</accession>
<reference evidence="10 11" key="1">
    <citation type="submission" date="2018-11" db="EMBL/GenBank/DDBJ databases">
        <title>Genome sequencing of Paenibacillus lentus DSM25539(T).</title>
        <authorList>
            <person name="Kook J.-K."/>
            <person name="Park S.-N."/>
            <person name="Lim Y.K."/>
        </authorList>
    </citation>
    <scope>NUCLEOTIDE SEQUENCE [LARGE SCALE GENOMIC DNA]</scope>
    <source>
        <strain evidence="10 11">DSM 25539</strain>
    </source>
</reference>
<proteinExistence type="inferred from homology"/>
<dbReference type="OrthoDB" id="369835at2"/>
<dbReference type="PANTHER" id="PTHR32089:SF112">
    <property type="entry name" value="LYSOZYME-LIKE PROTEIN-RELATED"/>
    <property type="match status" value="1"/>
</dbReference>
<dbReference type="PROSITE" id="PS50885">
    <property type="entry name" value="HAMP"/>
    <property type="match status" value="1"/>
</dbReference>
<dbReference type="SUPFAM" id="SSF58104">
    <property type="entry name" value="Methyl-accepting chemotaxis protein (MCP) signaling domain"/>
    <property type="match status" value="1"/>
</dbReference>
<evidence type="ECO:0000256" key="7">
    <source>
        <dbReference type="SAM" id="Phobius"/>
    </source>
</evidence>
<keyword evidence="4 6" id="KW-0807">Transducer</keyword>
<dbReference type="GO" id="GO:0005886">
    <property type="term" value="C:plasma membrane"/>
    <property type="evidence" value="ECO:0007669"/>
    <property type="project" value="UniProtKB-SubCell"/>
</dbReference>
<dbReference type="Proteomes" id="UP000273145">
    <property type="component" value="Chromosome"/>
</dbReference>
<feature type="transmembrane region" description="Helical" evidence="7">
    <location>
        <begin position="20"/>
        <end position="41"/>
    </location>
</feature>
<dbReference type="GO" id="GO:0006935">
    <property type="term" value="P:chemotaxis"/>
    <property type="evidence" value="ECO:0007669"/>
    <property type="project" value="InterPro"/>
</dbReference>
<dbReference type="RefSeq" id="WP_125081645.1">
    <property type="nucleotide sequence ID" value="NZ_CP034248.1"/>
</dbReference>
<dbReference type="SMART" id="SM00283">
    <property type="entry name" value="MA"/>
    <property type="match status" value="1"/>
</dbReference>
<dbReference type="Pfam" id="PF00015">
    <property type="entry name" value="MCPsignal"/>
    <property type="match status" value="1"/>
</dbReference>
<dbReference type="PANTHER" id="PTHR32089">
    <property type="entry name" value="METHYL-ACCEPTING CHEMOTAXIS PROTEIN MCPB"/>
    <property type="match status" value="1"/>
</dbReference>
<comment type="similarity">
    <text evidence="5">Belongs to the methyl-accepting chemotaxis (MCP) protein family.</text>
</comment>
<gene>
    <name evidence="10" type="ORF">EIM92_04400</name>
</gene>
<protein>
    <submittedName>
        <fullName evidence="10">Methyl-accepting chemotaxis protein</fullName>
    </submittedName>
</protein>